<sequence length="96" mass="10977">GDRKTRMEIQLAHFSVKQYLVSDRLEATMADDLEEIPARVAIVCLSYLLELDRSCESRKAIETSYLAQYSAQYWAQHAAAVENSSGRVLPTEEEYF</sequence>
<dbReference type="AlphaFoldDB" id="A0AAN7B2I1"/>
<protein>
    <submittedName>
        <fullName evidence="1">Uncharacterized protein</fullName>
    </submittedName>
</protein>
<feature type="non-terminal residue" evidence="1">
    <location>
        <position position="96"/>
    </location>
</feature>
<dbReference type="Proteomes" id="UP001301769">
    <property type="component" value="Unassembled WGS sequence"/>
</dbReference>
<dbReference type="EMBL" id="MU858615">
    <property type="protein sequence ID" value="KAK4205930.1"/>
    <property type="molecule type" value="Genomic_DNA"/>
</dbReference>
<comment type="caution">
    <text evidence="1">The sequence shown here is derived from an EMBL/GenBank/DDBJ whole genome shotgun (WGS) entry which is preliminary data.</text>
</comment>
<proteinExistence type="predicted"/>
<keyword evidence="2" id="KW-1185">Reference proteome</keyword>
<gene>
    <name evidence="1" type="ORF">QBC37DRAFT_239788</name>
</gene>
<reference evidence="1" key="2">
    <citation type="submission" date="2023-05" db="EMBL/GenBank/DDBJ databases">
        <authorList>
            <consortium name="Lawrence Berkeley National Laboratory"/>
            <person name="Steindorff A."/>
            <person name="Hensen N."/>
            <person name="Bonometti L."/>
            <person name="Westerberg I."/>
            <person name="Brannstrom I.O."/>
            <person name="Guillou S."/>
            <person name="Cros-Aarteil S."/>
            <person name="Calhoun S."/>
            <person name="Haridas S."/>
            <person name="Kuo A."/>
            <person name="Mondo S."/>
            <person name="Pangilinan J."/>
            <person name="Riley R."/>
            <person name="Labutti K."/>
            <person name="Andreopoulos B."/>
            <person name="Lipzen A."/>
            <person name="Chen C."/>
            <person name="Yanf M."/>
            <person name="Daum C."/>
            <person name="Ng V."/>
            <person name="Clum A."/>
            <person name="Ohm R."/>
            <person name="Martin F."/>
            <person name="Silar P."/>
            <person name="Natvig D."/>
            <person name="Lalanne C."/>
            <person name="Gautier V."/>
            <person name="Ament-Velasquez S.L."/>
            <person name="Kruys A."/>
            <person name="Hutchinson M.I."/>
            <person name="Powell A.J."/>
            <person name="Barry K."/>
            <person name="Miller A.N."/>
            <person name="Grigoriev I.V."/>
            <person name="Debuchy R."/>
            <person name="Gladieux P."/>
            <person name="Thoren M.H."/>
            <person name="Johannesson H."/>
        </authorList>
    </citation>
    <scope>NUCLEOTIDE SEQUENCE</scope>
    <source>
        <strain evidence="1">PSN293</strain>
    </source>
</reference>
<accession>A0AAN7B2I1</accession>
<feature type="non-terminal residue" evidence="1">
    <location>
        <position position="1"/>
    </location>
</feature>
<organism evidence="1 2">
    <name type="scientific">Rhypophila decipiens</name>
    <dbReference type="NCBI Taxonomy" id="261697"/>
    <lineage>
        <taxon>Eukaryota</taxon>
        <taxon>Fungi</taxon>
        <taxon>Dikarya</taxon>
        <taxon>Ascomycota</taxon>
        <taxon>Pezizomycotina</taxon>
        <taxon>Sordariomycetes</taxon>
        <taxon>Sordariomycetidae</taxon>
        <taxon>Sordariales</taxon>
        <taxon>Naviculisporaceae</taxon>
        <taxon>Rhypophila</taxon>
    </lineage>
</organism>
<name>A0AAN7B2I1_9PEZI</name>
<reference evidence="1" key="1">
    <citation type="journal article" date="2023" name="Mol. Phylogenet. Evol.">
        <title>Genome-scale phylogeny and comparative genomics of the fungal order Sordariales.</title>
        <authorList>
            <person name="Hensen N."/>
            <person name="Bonometti L."/>
            <person name="Westerberg I."/>
            <person name="Brannstrom I.O."/>
            <person name="Guillou S."/>
            <person name="Cros-Aarteil S."/>
            <person name="Calhoun S."/>
            <person name="Haridas S."/>
            <person name="Kuo A."/>
            <person name="Mondo S."/>
            <person name="Pangilinan J."/>
            <person name="Riley R."/>
            <person name="LaButti K."/>
            <person name="Andreopoulos B."/>
            <person name="Lipzen A."/>
            <person name="Chen C."/>
            <person name="Yan M."/>
            <person name="Daum C."/>
            <person name="Ng V."/>
            <person name="Clum A."/>
            <person name="Steindorff A."/>
            <person name="Ohm R.A."/>
            <person name="Martin F."/>
            <person name="Silar P."/>
            <person name="Natvig D.O."/>
            <person name="Lalanne C."/>
            <person name="Gautier V."/>
            <person name="Ament-Velasquez S.L."/>
            <person name="Kruys A."/>
            <person name="Hutchinson M.I."/>
            <person name="Powell A.J."/>
            <person name="Barry K."/>
            <person name="Miller A.N."/>
            <person name="Grigoriev I.V."/>
            <person name="Debuchy R."/>
            <person name="Gladieux P."/>
            <person name="Hiltunen Thoren M."/>
            <person name="Johannesson H."/>
        </authorList>
    </citation>
    <scope>NUCLEOTIDE SEQUENCE</scope>
    <source>
        <strain evidence="1">PSN293</strain>
    </source>
</reference>
<evidence type="ECO:0000313" key="2">
    <source>
        <dbReference type="Proteomes" id="UP001301769"/>
    </source>
</evidence>
<evidence type="ECO:0000313" key="1">
    <source>
        <dbReference type="EMBL" id="KAK4205930.1"/>
    </source>
</evidence>